<feature type="binding site" evidence="4">
    <location>
        <begin position="108"/>
        <end position="110"/>
    </location>
    <ligand>
        <name>GTP</name>
        <dbReference type="ChEBI" id="CHEBI:37565"/>
    </ligand>
</feature>
<dbReference type="GO" id="GO:0003924">
    <property type="term" value="F:GTPase activity"/>
    <property type="evidence" value="ECO:0007669"/>
    <property type="project" value="UniProtKB-UniRule"/>
</dbReference>
<dbReference type="PANTHER" id="PTHR30314">
    <property type="entry name" value="CELL DIVISION PROTEIN FTSZ-RELATED"/>
    <property type="match status" value="1"/>
</dbReference>
<dbReference type="GO" id="GO:0000917">
    <property type="term" value="P:division septum assembly"/>
    <property type="evidence" value="ECO:0007669"/>
    <property type="project" value="UniProtKB-KW"/>
</dbReference>
<dbReference type="Pfam" id="PF00091">
    <property type="entry name" value="Tubulin"/>
    <property type="match status" value="1"/>
</dbReference>
<evidence type="ECO:0000259" key="7">
    <source>
        <dbReference type="SMART" id="SM00864"/>
    </source>
</evidence>
<dbReference type="GO" id="GO:0005525">
    <property type="term" value="F:GTP binding"/>
    <property type="evidence" value="ECO:0007669"/>
    <property type="project" value="UniProtKB-UniRule"/>
</dbReference>
<feature type="binding site" evidence="4">
    <location>
        <position position="139"/>
    </location>
    <ligand>
        <name>GTP</name>
        <dbReference type="ChEBI" id="CHEBI:37565"/>
    </ligand>
</feature>
<dbReference type="PANTHER" id="PTHR30314:SF3">
    <property type="entry name" value="MITOCHONDRIAL DIVISION PROTEIN FSZA"/>
    <property type="match status" value="1"/>
</dbReference>
<dbReference type="RefSeq" id="WP_045916852.1">
    <property type="nucleotide sequence ID" value="NZ_LAOA01000016.1"/>
</dbReference>
<dbReference type="HAMAP" id="MF_00909">
    <property type="entry name" value="FtsZ"/>
    <property type="match status" value="1"/>
</dbReference>
<dbReference type="PATRIC" id="fig|1359175.3.peg.855"/>
<dbReference type="SUPFAM" id="SSF55307">
    <property type="entry name" value="Tubulin C-terminal domain-like"/>
    <property type="match status" value="1"/>
</dbReference>
<evidence type="ECO:0000313" key="10">
    <source>
        <dbReference type="Proteomes" id="UP000033671"/>
    </source>
</evidence>
<comment type="caution">
    <text evidence="9">The sequence shown here is derived from an EMBL/GenBank/DDBJ whole genome shotgun (WGS) entry which is preliminary data.</text>
</comment>
<dbReference type="InterPro" id="IPR045061">
    <property type="entry name" value="FtsZ/CetZ"/>
</dbReference>
<accession>A0A0F3P9X5</accession>
<name>A0A0F3P9X5_ORITS</name>
<dbReference type="Gene3D" id="3.30.1330.20">
    <property type="entry name" value="Tubulin/FtsZ, C-terminal domain"/>
    <property type="match status" value="1"/>
</dbReference>
<proteinExistence type="inferred from homology"/>
<dbReference type="InterPro" id="IPR008280">
    <property type="entry name" value="Tub_FtsZ_C"/>
</dbReference>
<feature type="binding site" evidence="4">
    <location>
        <begin position="24"/>
        <end position="28"/>
    </location>
    <ligand>
        <name>GTP</name>
        <dbReference type="ChEBI" id="CHEBI:37565"/>
    </ligand>
</feature>
<organism evidence="9 10">
    <name type="scientific">Orientia tsutsugamushi str. TA716</name>
    <dbReference type="NCBI Taxonomy" id="1359175"/>
    <lineage>
        <taxon>Bacteria</taxon>
        <taxon>Pseudomonadati</taxon>
        <taxon>Pseudomonadota</taxon>
        <taxon>Alphaproteobacteria</taxon>
        <taxon>Rickettsiales</taxon>
        <taxon>Rickettsiaceae</taxon>
        <taxon>Rickettsieae</taxon>
        <taxon>Orientia</taxon>
    </lineage>
</organism>
<feature type="domain" description="Tubulin/FtsZ 2-layer sandwich" evidence="8">
    <location>
        <begin position="207"/>
        <end position="326"/>
    </location>
</feature>
<evidence type="ECO:0000256" key="3">
    <source>
        <dbReference type="ARBA" id="ARBA00023134"/>
    </source>
</evidence>
<gene>
    <name evidence="4 9" type="primary">ftsZ</name>
    <name evidence="9" type="ORF">OTSTA716_0651</name>
</gene>
<evidence type="ECO:0000256" key="4">
    <source>
        <dbReference type="HAMAP-Rule" id="MF_00909"/>
    </source>
</evidence>
<evidence type="ECO:0000259" key="8">
    <source>
        <dbReference type="SMART" id="SM00865"/>
    </source>
</evidence>
<dbReference type="SMART" id="SM00864">
    <property type="entry name" value="Tubulin"/>
    <property type="match status" value="1"/>
</dbReference>
<sequence>MSADLQTPEKLTGAPVITVFGVGGGGSNAVDNMITSNLQGVTFIVANTDAQALNMSLAENKIQLGKSTMGAGADPNVGAAAAEESADEIKRHIENSNMIFIAAGMGGGTGTGAAPVVARIAKELGILTVAVVTKPFTLEGGQRMKIAEAGIEELQKNVDTVIIIPNQYLFRVSNHITTFIEAFKMADTVLTDAVTNMTSLINLPGLINLDFADVVTIIKKGGRSMMGTGEASGEDRAIKAAEIAISNPLLDNSSIRKAEGVLIHIIGGNDLTLMEVDEAVNRIRKEIDDDESRIIFGATFNPDLQGKIKISVIASSICNQLSEEKKSAENAENTDLVDDSNMECIKTDETDKLNASELNCNMAHDSFNANVTKNSGIINNKSQKDDSLSLLHSSSIRQLEEPQTKPKMSIFARMWRSIKSDYPTAKASEDTDSQVASDGNIYEIPTFLRKNKK</sequence>
<dbReference type="InterPro" id="IPR037103">
    <property type="entry name" value="Tubulin/FtsZ-like_C"/>
</dbReference>
<dbReference type="GO" id="GO:0043093">
    <property type="term" value="P:FtsZ-dependent cytokinesis"/>
    <property type="evidence" value="ECO:0007669"/>
    <property type="project" value="UniProtKB-UniRule"/>
</dbReference>
<feature type="binding site" evidence="4">
    <location>
        <position position="143"/>
    </location>
    <ligand>
        <name>GTP</name>
        <dbReference type="ChEBI" id="CHEBI:37565"/>
    </ligand>
</feature>
<dbReference type="GO" id="GO:0005737">
    <property type="term" value="C:cytoplasm"/>
    <property type="evidence" value="ECO:0007669"/>
    <property type="project" value="UniProtKB-SubCell"/>
</dbReference>
<dbReference type="EMBL" id="LAOA01000016">
    <property type="protein sequence ID" value="KJV76716.1"/>
    <property type="molecule type" value="Genomic_DNA"/>
</dbReference>
<dbReference type="InterPro" id="IPR000158">
    <property type="entry name" value="Cell_div_FtsZ"/>
</dbReference>
<dbReference type="InterPro" id="IPR036525">
    <property type="entry name" value="Tubulin/FtsZ_GTPase_sf"/>
</dbReference>
<evidence type="ECO:0000256" key="5">
    <source>
        <dbReference type="NCBIfam" id="TIGR00065"/>
    </source>
</evidence>
<protein>
    <recommendedName>
        <fullName evidence="4 5">Cell division protein FtsZ</fullName>
    </recommendedName>
</protein>
<keyword evidence="4 6" id="KW-0131">Cell cycle</keyword>
<keyword evidence="2 4" id="KW-0547">Nucleotide-binding</keyword>
<keyword evidence="4 6" id="KW-0132">Cell division</keyword>
<evidence type="ECO:0000256" key="1">
    <source>
        <dbReference type="ARBA" id="ARBA00009690"/>
    </source>
</evidence>
<dbReference type="SUPFAM" id="SSF52490">
    <property type="entry name" value="Tubulin nucleotide-binding domain-like"/>
    <property type="match status" value="1"/>
</dbReference>
<dbReference type="InterPro" id="IPR003008">
    <property type="entry name" value="Tubulin_FtsZ_GTPase"/>
</dbReference>
<dbReference type="NCBIfam" id="TIGR00065">
    <property type="entry name" value="ftsZ"/>
    <property type="match status" value="1"/>
</dbReference>
<dbReference type="Proteomes" id="UP000033671">
    <property type="component" value="Unassembled WGS sequence"/>
</dbReference>
<dbReference type="SMART" id="SM00865">
    <property type="entry name" value="Tubulin_C"/>
    <property type="match status" value="1"/>
</dbReference>
<evidence type="ECO:0000313" key="9">
    <source>
        <dbReference type="EMBL" id="KJV76716.1"/>
    </source>
</evidence>
<feature type="binding site" evidence="4">
    <location>
        <position position="187"/>
    </location>
    <ligand>
        <name>GTP</name>
        <dbReference type="ChEBI" id="CHEBI:37565"/>
    </ligand>
</feature>
<evidence type="ECO:0000256" key="6">
    <source>
        <dbReference type="RuleBase" id="RU000631"/>
    </source>
</evidence>
<feature type="domain" description="Tubulin/FtsZ GTPase" evidence="7">
    <location>
        <begin position="16"/>
        <end position="205"/>
    </location>
</feature>
<dbReference type="Pfam" id="PF12327">
    <property type="entry name" value="FtsZ_C"/>
    <property type="match status" value="1"/>
</dbReference>
<dbReference type="FunFam" id="3.40.50.1440:FF:000001">
    <property type="entry name" value="Cell division protein FtsZ"/>
    <property type="match status" value="1"/>
</dbReference>
<keyword evidence="3 4" id="KW-0342">GTP-binding</keyword>
<comment type="similarity">
    <text evidence="1 4 6">Belongs to the FtsZ family.</text>
</comment>
<dbReference type="AlphaFoldDB" id="A0A0F3P9X5"/>
<keyword evidence="4" id="KW-0963">Cytoplasm</keyword>
<dbReference type="PRINTS" id="PR00423">
    <property type="entry name" value="CELLDVISFTSZ"/>
</dbReference>
<keyword evidence="4 6" id="KW-0717">Septation</keyword>
<comment type="subcellular location">
    <subcellularLocation>
        <location evidence="4">Cytoplasm</location>
    </subcellularLocation>
    <text evidence="4">Assembles at midcell at the inner surface of the cytoplasmic membrane.</text>
</comment>
<dbReference type="InterPro" id="IPR020805">
    <property type="entry name" value="Cell_div_FtsZ_CS"/>
</dbReference>
<comment type="function">
    <text evidence="4 6">Essential cell division protein that forms a contractile ring structure (Z ring) at the future cell division site. The regulation of the ring assembly controls the timing and the location of cell division. One of the functions of the FtsZ ring is to recruit other cell division proteins to the septum to produce a new cell wall between the dividing cells. Binds GTP and shows GTPase activity.</text>
</comment>
<dbReference type="InterPro" id="IPR018316">
    <property type="entry name" value="Tubulin/FtsZ_2-layer-sand-dom"/>
</dbReference>
<dbReference type="GO" id="GO:0051258">
    <property type="term" value="P:protein polymerization"/>
    <property type="evidence" value="ECO:0007669"/>
    <property type="project" value="UniProtKB-UniRule"/>
</dbReference>
<dbReference type="PROSITE" id="PS01135">
    <property type="entry name" value="FTSZ_2"/>
    <property type="match status" value="1"/>
</dbReference>
<dbReference type="GO" id="GO:0032153">
    <property type="term" value="C:cell division site"/>
    <property type="evidence" value="ECO:0007669"/>
    <property type="project" value="UniProtKB-UniRule"/>
</dbReference>
<dbReference type="CDD" id="cd02201">
    <property type="entry name" value="FtsZ_type1"/>
    <property type="match status" value="1"/>
</dbReference>
<evidence type="ECO:0000256" key="2">
    <source>
        <dbReference type="ARBA" id="ARBA00022741"/>
    </source>
</evidence>
<dbReference type="InterPro" id="IPR024757">
    <property type="entry name" value="FtsZ_C"/>
</dbReference>
<comment type="subunit">
    <text evidence="4">Homodimer. Polymerizes to form a dynamic ring structure in a strictly GTP-dependent manner. Interacts directly with several other division proteins.</text>
</comment>
<dbReference type="Gene3D" id="3.40.50.1440">
    <property type="entry name" value="Tubulin/FtsZ, GTPase domain"/>
    <property type="match status" value="1"/>
</dbReference>
<reference evidence="9 10" key="1">
    <citation type="submission" date="2015-01" db="EMBL/GenBank/DDBJ databases">
        <title>Genome Sequencing of Rickettsiales.</title>
        <authorList>
            <person name="Daugherty S.C."/>
            <person name="Su Q."/>
            <person name="Abolude K."/>
            <person name="Beier-Sexton M."/>
            <person name="Carlyon J.A."/>
            <person name="Carter R."/>
            <person name="Day N.P."/>
            <person name="Dumler S.J."/>
            <person name="Dyachenko V."/>
            <person name="Godinez A."/>
            <person name="Kurtti T.J."/>
            <person name="Lichay M."/>
            <person name="Mullins K.E."/>
            <person name="Ott S."/>
            <person name="Pappas-Brown V."/>
            <person name="Paris D.H."/>
            <person name="Patel P."/>
            <person name="Richards A.L."/>
            <person name="Sadzewicz L."/>
            <person name="Sears K."/>
            <person name="Seidman D."/>
            <person name="Sengamalay N."/>
            <person name="Stenos J."/>
            <person name="Tallon L.J."/>
            <person name="Vincent G."/>
            <person name="Fraser C.M."/>
            <person name="Munderloh U."/>
            <person name="Dunning-Hotopp J.C."/>
        </authorList>
    </citation>
    <scope>NUCLEOTIDE SEQUENCE [LARGE SCALE GENOMIC DNA]</scope>
    <source>
        <strain evidence="9 10">TA716</strain>
    </source>
</reference>